<evidence type="ECO:0000313" key="3">
    <source>
        <dbReference type="Proteomes" id="UP000016649"/>
    </source>
</evidence>
<keyword evidence="3" id="KW-1185">Reference proteome</keyword>
<evidence type="ECO:0000259" key="1">
    <source>
        <dbReference type="Pfam" id="PF01636"/>
    </source>
</evidence>
<reference evidence="2 3" key="1">
    <citation type="submission" date="2013-08" db="EMBL/GenBank/DDBJ databases">
        <authorList>
            <person name="Weinstock G."/>
            <person name="Sodergren E."/>
            <person name="Wylie T."/>
            <person name="Fulton L."/>
            <person name="Fulton R."/>
            <person name="Fronick C."/>
            <person name="O'Laughlin M."/>
            <person name="Godfrey J."/>
            <person name="Miner T."/>
            <person name="Herter B."/>
            <person name="Appelbaum E."/>
            <person name="Cordes M."/>
            <person name="Lek S."/>
            <person name="Wollam A."/>
            <person name="Pepin K.H."/>
            <person name="Palsikar V.B."/>
            <person name="Mitreva M."/>
            <person name="Wilson R.K."/>
        </authorList>
    </citation>
    <scope>NUCLEOTIDE SEQUENCE [LARGE SCALE GENOMIC DNA]</scope>
    <source>
        <strain evidence="2 3">ATCC 700332</strain>
    </source>
</reference>
<dbReference type="PANTHER" id="PTHR21064">
    <property type="entry name" value="AMINOGLYCOSIDE PHOSPHOTRANSFERASE DOMAIN-CONTAINING PROTEIN-RELATED"/>
    <property type="match status" value="1"/>
</dbReference>
<dbReference type="EMBL" id="AWVH01000045">
    <property type="protein sequence ID" value="ERJ91508.1"/>
    <property type="molecule type" value="Genomic_DNA"/>
</dbReference>
<accession>A0ABN0NVX6</accession>
<dbReference type="InterPro" id="IPR002575">
    <property type="entry name" value="Aminoglycoside_PTrfase"/>
</dbReference>
<comment type="caution">
    <text evidence="2">The sequence shown here is derived from an EMBL/GenBank/DDBJ whole genome shotgun (WGS) entry which is preliminary data.</text>
</comment>
<organism evidence="2 3">
    <name type="scientific">Treponema lecithinolyticum ATCC 700332</name>
    <dbReference type="NCBI Taxonomy" id="1321815"/>
    <lineage>
        <taxon>Bacteria</taxon>
        <taxon>Pseudomonadati</taxon>
        <taxon>Spirochaetota</taxon>
        <taxon>Spirochaetia</taxon>
        <taxon>Spirochaetales</taxon>
        <taxon>Treponemataceae</taxon>
        <taxon>Treponema</taxon>
    </lineage>
</organism>
<dbReference type="Gene3D" id="3.90.1200.10">
    <property type="match status" value="1"/>
</dbReference>
<gene>
    <name evidence="2" type="ORF">HMPREF9193_02209</name>
</gene>
<dbReference type="Pfam" id="PF01636">
    <property type="entry name" value="APH"/>
    <property type="match status" value="1"/>
</dbReference>
<feature type="domain" description="Aminoglycoside phosphotransferase" evidence="1">
    <location>
        <begin position="137"/>
        <end position="273"/>
    </location>
</feature>
<dbReference type="SUPFAM" id="SSF56112">
    <property type="entry name" value="Protein kinase-like (PK-like)"/>
    <property type="match status" value="1"/>
</dbReference>
<dbReference type="InterPro" id="IPR050249">
    <property type="entry name" value="Pseudomonas-type_ThrB"/>
</dbReference>
<name>A0ABN0NVX6_TRELE</name>
<dbReference type="Proteomes" id="UP000016649">
    <property type="component" value="Unassembled WGS sequence"/>
</dbReference>
<evidence type="ECO:0000313" key="2">
    <source>
        <dbReference type="EMBL" id="ERJ91508.1"/>
    </source>
</evidence>
<sequence length="382" mass="43009">MFFMEQNDIEHILNQFALYGDLISFKGFGGGHINNTYVSVRNQAGTLVRYTHQRINKNVFKNPAQVMENIQRVTSHIYAKLTADTDRANEGSAGITPGRRVLTVVPAKNGLPYYKDKDGEYWRTYLFVENASTYDIMDNSDLAYKVGKAVGTFQNQLSDYTGPALHETIADFHNMRVRYEQLESAASKDSVSRLTSVRTEFDFLLANRERGAVLTDGLASGKLKRGITHNDTKLNNILFDDKTGEAICVIDLDTVMPGTVLFDTGDLIRTATNTGAEDERDLSKVGFDLELFRSLAAGYISSAGSFLTDYEKSLIAESGRALTQIMAVRFLTDYLNGDVYYKTERKSHNLDRARTQIRLMQSMDEQWNGVQHTMEKLCRTSL</sequence>
<proteinExistence type="predicted"/>
<dbReference type="PANTHER" id="PTHR21064:SF5">
    <property type="entry name" value="SLR1880 PROTEIN"/>
    <property type="match status" value="1"/>
</dbReference>
<protein>
    <submittedName>
        <fullName evidence="2">Mucin-desulfating sulfatase</fullName>
    </submittedName>
</protein>
<dbReference type="InterPro" id="IPR011009">
    <property type="entry name" value="Kinase-like_dom_sf"/>
</dbReference>